<name>A0A4C1Y1B7_EUMVA</name>
<dbReference type="AlphaFoldDB" id="A0A4C1Y1B7"/>
<evidence type="ECO:0000313" key="2">
    <source>
        <dbReference type="Proteomes" id="UP000299102"/>
    </source>
</evidence>
<organism evidence="1 2">
    <name type="scientific">Eumeta variegata</name>
    <name type="common">Bagworm moth</name>
    <name type="synonym">Eumeta japonica</name>
    <dbReference type="NCBI Taxonomy" id="151549"/>
    <lineage>
        <taxon>Eukaryota</taxon>
        <taxon>Metazoa</taxon>
        <taxon>Ecdysozoa</taxon>
        <taxon>Arthropoda</taxon>
        <taxon>Hexapoda</taxon>
        <taxon>Insecta</taxon>
        <taxon>Pterygota</taxon>
        <taxon>Neoptera</taxon>
        <taxon>Endopterygota</taxon>
        <taxon>Lepidoptera</taxon>
        <taxon>Glossata</taxon>
        <taxon>Ditrysia</taxon>
        <taxon>Tineoidea</taxon>
        <taxon>Psychidae</taxon>
        <taxon>Oiketicinae</taxon>
        <taxon>Eumeta</taxon>
    </lineage>
</organism>
<dbReference type="EMBL" id="BGZK01001036">
    <property type="protein sequence ID" value="GBP69310.1"/>
    <property type="molecule type" value="Genomic_DNA"/>
</dbReference>
<gene>
    <name evidence="1" type="ORF">EVAR_57555_1</name>
</gene>
<keyword evidence="2" id="KW-1185">Reference proteome</keyword>
<protein>
    <submittedName>
        <fullName evidence="1">Uncharacterized protein</fullName>
    </submittedName>
</protein>
<dbReference type="Proteomes" id="UP000299102">
    <property type="component" value="Unassembled WGS sequence"/>
</dbReference>
<proteinExistence type="predicted"/>
<accession>A0A4C1Y1B7</accession>
<reference evidence="1 2" key="1">
    <citation type="journal article" date="2019" name="Commun. Biol.">
        <title>The bagworm genome reveals a unique fibroin gene that provides high tensile strength.</title>
        <authorList>
            <person name="Kono N."/>
            <person name="Nakamura H."/>
            <person name="Ohtoshi R."/>
            <person name="Tomita M."/>
            <person name="Numata K."/>
            <person name="Arakawa K."/>
        </authorList>
    </citation>
    <scope>NUCLEOTIDE SEQUENCE [LARGE SCALE GENOMIC DNA]</scope>
</reference>
<sequence>MNIDSHRISNGGRHGLMEKKGLIKGDFGVLEGRVRIESRKESRIENEIKIRTESENEIEIEKEISVGNECGDGIIIKSGTGVGIPNESWIEIDINRYERRKKSLYDHARGAAGINYTGKLPTRKCRATSAGPDNRSLTALRAPNRERAARLRRAADDIIRAE</sequence>
<evidence type="ECO:0000313" key="1">
    <source>
        <dbReference type="EMBL" id="GBP69310.1"/>
    </source>
</evidence>
<comment type="caution">
    <text evidence="1">The sequence shown here is derived from an EMBL/GenBank/DDBJ whole genome shotgun (WGS) entry which is preliminary data.</text>
</comment>